<dbReference type="Pfam" id="PF00583">
    <property type="entry name" value="Acetyltransf_1"/>
    <property type="match status" value="1"/>
</dbReference>
<dbReference type="Gene3D" id="3.40.630.30">
    <property type="match status" value="1"/>
</dbReference>
<sequence length="186" mass="22130">MDITIKRTSLTEVDMLLAIQKEVFAEDYALYEDHDSTPVNETEAKLIENIERFFHYTILSDNAIIGAIDIRPLDENRLRLSKFFLRNEFQNKGLGSKIIKLMESEFPLIKDWSLYTPYLNKRNHHFYEKLGYIKICEVQVTEKLSYLNMKKVIRLFIFFFSIRDIFKLVIVTTYSDFSKKIMKICT</sequence>
<keyword evidence="1" id="KW-1133">Transmembrane helix</keyword>
<dbReference type="PROSITE" id="PS51186">
    <property type="entry name" value="GNAT"/>
    <property type="match status" value="1"/>
</dbReference>
<dbReference type="GO" id="GO:0016747">
    <property type="term" value="F:acyltransferase activity, transferring groups other than amino-acyl groups"/>
    <property type="evidence" value="ECO:0007669"/>
    <property type="project" value="InterPro"/>
</dbReference>
<proteinExistence type="predicted"/>
<dbReference type="InterPro" id="IPR000182">
    <property type="entry name" value="GNAT_dom"/>
</dbReference>
<accession>A0A941JAG0</accession>
<dbReference type="CDD" id="cd04301">
    <property type="entry name" value="NAT_SF"/>
    <property type="match status" value="1"/>
</dbReference>
<protein>
    <submittedName>
        <fullName evidence="3">GNAT family N-acetyltransferase</fullName>
    </submittedName>
</protein>
<evidence type="ECO:0000259" key="2">
    <source>
        <dbReference type="PROSITE" id="PS51186"/>
    </source>
</evidence>
<comment type="caution">
    <text evidence="3">The sequence shown here is derived from an EMBL/GenBank/DDBJ whole genome shotgun (WGS) entry which is preliminary data.</text>
</comment>
<gene>
    <name evidence="3" type="ORF">KEH51_10440</name>
</gene>
<dbReference type="Proteomes" id="UP000680045">
    <property type="component" value="Unassembled WGS sequence"/>
</dbReference>
<evidence type="ECO:0000313" key="3">
    <source>
        <dbReference type="EMBL" id="MBR8644714.1"/>
    </source>
</evidence>
<dbReference type="SUPFAM" id="SSF55729">
    <property type="entry name" value="Acyl-CoA N-acyltransferases (Nat)"/>
    <property type="match status" value="1"/>
</dbReference>
<feature type="domain" description="N-acetyltransferase" evidence="2">
    <location>
        <begin position="3"/>
        <end position="154"/>
    </location>
</feature>
<name>A0A941JAG0_9BACI</name>
<evidence type="ECO:0000256" key="1">
    <source>
        <dbReference type="SAM" id="Phobius"/>
    </source>
</evidence>
<keyword evidence="1" id="KW-0812">Transmembrane</keyword>
<feature type="transmembrane region" description="Helical" evidence="1">
    <location>
        <begin position="152"/>
        <end position="174"/>
    </location>
</feature>
<dbReference type="AlphaFoldDB" id="A0A941JAG0"/>
<evidence type="ECO:0000313" key="4">
    <source>
        <dbReference type="Proteomes" id="UP000680045"/>
    </source>
</evidence>
<organism evidence="3 4">
    <name type="scientific">Peribacillus frigoritolerans</name>
    <dbReference type="NCBI Taxonomy" id="450367"/>
    <lineage>
        <taxon>Bacteria</taxon>
        <taxon>Bacillati</taxon>
        <taxon>Bacillota</taxon>
        <taxon>Bacilli</taxon>
        <taxon>Bacillales</taxon>
        <taxon>Bacillaceae</taxon>
        <taxon>Peribacillus</taxon>
    </lineage>
</organism>
<keyword evidence="1" id="KW-0472">Membrane</keyword>
<reference evidence="3" key="1">
    <citation type="submission" date="2021-04" db="EMBL/GenBank/DDBJ databases">
        <title>Whole genome sequencing of Enterococci isolates from hospitalized patients.</title>
        <authorList>
            <person name="Ogoti B.M."/>
            <person name="Onyambu F.G."/>
        </authorList>
    </citation>
    <scope>NUCLEOTIDE SEQUENCE</scope>
    <source>
        <strain evidence="3">242</strain>
    </source>
</reference>
<dbReference type="EMBL" id="JAGTPW010000015">
    <property type="protein sequence ID" value="MBR8644714.1"/>
    <property type="molecule type" value="Genomic_DNA"/>
</dbReference>
<dbReference type="InterPro" id="IPR016181">
    <property type="entry name" value="Acyl_CoA_acyltransferase"/>
</dbReference>